<comment type="caution">
    <text evidence="1">The sequence shown here is derived from an EMBL/GenBank/DDBJ whole genome shotgun (WGS) entry which is preliminary data.</text>
</comment>
<proteinExistence type="predicted"/>
<evidence type="ECO:0000313" key="2">
    <source>
        <dbReference type="Proteomes" id="UP000186922"/>
    </source>
</evidence>
<gene>
    <name evidence="1" type="primary">RvY_18226</name>
    <name evidence="1" type="synonym">RvY_18226.1</name>
    <name evidence="1" type="ORF">RvY_18226-1</name>
</gene>
<dbReference type="Proteomes" id="UP000186922">
    <property type="component" value="Unassembled WGS sequence"/>
</dbReference>
<sequence length="260" mass="30859">MDGATEDVRSFPRMSYSGVTDHRPRFTDYRQVFFCVANVGPGIAEGRRHRTIYFFHCKERWAWARSSARCVWFHRWNRQACLPVNTLPATYVQREQTNSLHKMALSCDSQRIDREFVRWSKGLHACHLLNEAGSGMIFRKSKMDSYEGMSCLVTADTRRRTESCASRFPETKKRTRVKKEQNTRMLTLRQAVEWNFKEVIKNFAFVDFRKQMKMYEKPVNTLYRVAFLLTNCHNRLYPNQTNQYFDLEPPTLFEYLSSLP</sequence>
<protein>
    <recommendedName>
        <fullName evidence="3">DDE Tnp4 domain-containing protein</fullName>
    </recommendedName>
</protein>
<accession>A0A1D1WA36</accession>
<organism evidence="1 2">
    <name type="scientific">Ramazzottius varieornatus</name>
    <name type="common">Water bear</name>
    <name type="synonym">Tardigrade</name>
    <dbReference type="NCBI Taxonomy" id="947166"/>
    <lineage>
        <taxon>Eukaryota</taxon>
        <taxon>Metazoa</taxon>
        <taxon>Ecdysozoa</taxon>
        <taxon>Tardigrada</taxon>
        <taxon>Eutardigrada</taxon>
        <taxon>Parachela</taxon>
        <taxon>Hypsibioidea</taxon>
        <taxon>Ramazzottiidae</taxon>
        <taxon>Ramazzottius</taxon>
    </lineage>
</organism>
<keyword evidence="2" id="KW-1185">Reference proteome</keyword>
<evidence type="ECO:0008006" key="3">
    <source>
        <dbReference type="Google" id="ProtNLM"/>
    </source>
</evidence>
<evidence type="ECO:0000313" key="1">
    <source>
        <dbReference type="EMBL" id="GAV08554.1"/>
    </source>
</evidence>
<dbReference type="AlphaFoldDB" id="A0A1D1WA36"/>
<name>A0A1D1WA36_RAMVA</name>
<reference evidence="1 2" key="1">
    <citation type="journal article" date="2016" name="Nat. Commun.">
        <title>Extremotolerant tardigrade genome and improved radiotolerance of human cultured cells by tardigrade-unique protein.</title>
        <authorList>
            <person name="Hashimoto T."/>
            <person name="Horikawa D.D."/>
            <person name="Saito Y."/>
            <person name="Kuwahara H."/>
            <person name="Kozuka-Hata H."/>
            <person name="Shin-I T."/>
            <person name="Minakuchi Y."/>
            <person name="Ohishi K."/>
            <person name="Motoyama A."/>
            <person name="Aizu T."/>
            <person name="Enomoto A."/>
            <person name="Kondo K."/>
            <person name="Tanaka S."/>
            <person name="Hara Y."/>
            <person name="Koshikawa S."/>
            <person name="Sagara H."/>
            <person name="Miura T."/>
            <person name="Yokobori S."/>
            <person name="Miyagawa K."/>
            <person name="Suzuki Y."/>
            <person name="Kubo T."/>
            <person name="Oyama M."/>
            <person name="Kohara Y."/>
            <person name="Fujiyama A."/>
            <person name="Arakawa K."/>
            <person name="Katayama T."/>
            <person name="Toyoda A."/>
            <person name="Kunieda T."/>
        </authorList>
    </citation>
    <scope>NUCLEOTIDE SEQUENCE [LARGE SCALE GENOMIC DNA]</scope>
    <source>
        <strain evidence="1 2">YOKOZUNA-1</strain>
    </source>
</reference>
<dbReference type="EMBL" id="BDGG01000018">
    <property type="protein sequence ID" value="GAV08554.1"/>
    <property type="molecule type" value="Genomic_DNA"/>
</dbReference>